<dbReference type="InterPro" id="IPR036390">
    <property type="entry name" value="WH_DNA-bd_sf"/>
</dbReference>
<dbReference type="InterPro" id="IPR000847">
    <property type="entry name" value="LysR_HTH_N"/>
</dbReference>
<feature type="domain" description="LysR substrate-binding" evidence="7">
    <location>
        <begin position="169"/>
        <end position="371"/>
    </location>
</feature>
<feature type="domain" description="HTH lysR-type" evidence="6">
    <location>
        <begin position="68"/>
        <end position="127"/>
    </location>
</feature>
<dbReference type="InterPro" id="IPR050950">
    <property type="entry name" value="HTH-type_LysR_regulators"/>
</dbReference>
<feature type="compositionally biased region" description="Pro residues" evidence="5">
    <location>
        <begin position="155"/>
        <end position="164"/>
    </location>
</feature>
<dbReference type="Proteomes" id="UP000218272">
    <property type="component" value="Chromosome SCLO_1"/>
</dbReference>
<organism evidence="8 9">
    <name type="scientific">Sphingobium cloacae</name>
    <dbReference type="NCBI Taxonomy" id="120107"/>
    <lineage>
        <taxon>Bacteria</taxon>
        <taxon>Pseudomonadati</taxon>
        <taxon>Pseudomonadota</taxon>
        <taxon>Alphaproteobacteria</taxon>
        <taxon>Sphingomonadales</taxon>
        <taxon>Sphingomonadaceae</taxon>
        <taxon>Sphingobium</taxon>
    </lineage>
</organism>
<reference evidence="8 9" key="1">
    <citation type="submission" date="2016-10" db="EMBL/GenBank/DDBJ databases">
        <title>Complete Genome Sequence of the Nonylphenol-Degrading Bacterium Sphingobium cloacae JCM 10874T.</title>
        <authorList>
            <person name="Ootsuka M."/>
            <person name="Nishizawa T."/>
            <person name="Ohta H."/>
        </authorList>
    </citation>
    <scope>NUCLEOTIDE SEQUENCE [LARGE SCALE GENOMIC DNA]</scope>
    <source>
        <strain evidence="8 9">JCM 10874</strain>
    </source>
</reference>
<dbReference type="InterPro" id="IPR036388">
    <property type="entry name" value="WH-like_DNA-bd_sf"/>
</dbReference>
<accession>A0A1E1F2H5</accession>
<dbReference type="Pfam" id="PF00126">
    <property type="entry name" value="HTH_1"/>
    <property type="match status" value="1"/>
</dbReference>
<dbReference type="GO" id="GO:0005829">
    <property type="term" value="C:cytosol"/>
    <property type="evidence" value="ECO:0007669"/>
    <property type="project" value="TreeGrafter"/>
</dbReference>
<keyword evidence="9" id="KW-1185">Reference proteome</keyword>
<comment type="similarity">
    <text evidence="1">Belongs to the LysR transcriptional regulatory family.</text>
</comment>
<protein>
    <submittedName>
        <fullName evidence="8">LysR family transcriptional regulator</fullName>
    </submittedName>
</protein>
<evidence type="ECO:0000256" key="1">
    <source>
        <dbReference type="ARBA" id="ARBA00009437"/>
    </source>
</evidence>
<name>A0A1E1F2H5_9SPHN</name>
<dbReference type="GO" id="GO:0003677">
    <property type="term" value="F:DNA binding"/>
    <property type="evidence" value="ECO:0007669"/>
    <property type="project" value="UniProtKB-KW"/>
</dbReference>
<feature type="region of interest" description="Disordered" evidence="5">
    <location>
        <begin position="145"/>
        <end position="168"/>
    </location>
</feature>
<evidence type="ECO:0000256" key="4">
    <source>
        <dbReference type="ARBA" id="ARBA00023163"/>
    </source>
</evidence>
<dbReference type="Gene3D" id="1.10.10.10">
    <property type="entry name" value="Winged helix-like DNA-binding domain superfamily/Winged helix DNA-binding domain"/>
    <property type="match status" value="1"/>
</dbReference>
<evidence type="ECO:0000259" key="7">
    <source>
        <dbReference type="Pfam" id="PF03466"/>
    </source>
</evidence>
<dbReference type="Gene3D" id="3.40.190.290">
    <property type="match status" value="1"/>
</dbReference>
<dbReference type="InterPro" id="IPR005119">
    <property type="entry name" value="LysR_subst-bd"/>
</dbReference>
<dbReference type="PANTHER" id="PTHR30419:SF31">
    <property type="entry name" value="BLR3139 PROTEIN"/>
    <property type="match status" value="1"/>
</dbReference>
<evidence type="ECO:0000259" key="6">
    <source>
        <dbReference type="Pfam" id="PF00126"/>
    </source>
</evidence>
<keyword evidence="3" id="KW-0238">DNA-binding</keyword>
<dbReference type="EMBL" id="AP017655">
    <property type="protein sequence ID" value="BAV64706.1"/>
    <property type="molecule type" value="Genomic_DNA"/>
</dbReference>
<evidence type="ECO:0000313" key="9">
    <source>
        <dbReference type="Proteomes" id="UP000218272"/>
    </source>
</evidence>
<evidence type="ECO:0000256" key="5">
    <source>
        <dbReference type="SAM" id="MobiDB-lite"/>
    </source>
</evidence>
<dbReference type="CDD" id="cd05466">
    <property type="entry name" value="PBP2_LTTR_substrate"/>
    <property type="match status" value="1"/>
</dbReference>
<dbReference type="PANTHER" id="PTHR30419">
    <property type="entry name" value="HTH-TYPE TRANSCRIPTIONAL REGULATOR YBHD"/>
    <property type="match status" value="1"/>
</dbReference>
<gene>
    <name evidence="8" type="ORF">SCLO_1016660</name>
</gene>
<dbReference type="SUPFAM" id="SSF53850">
    <property type="entry name" value="Periplasmic binding protein-like II"/>
    <property type="match status" value="1"/>
</dbReference>
<dbReference type="SUPFAM" id="SSF46785">
    <property type="entry name" value="Winged helix' DNA-binding domain"/>
    <property type="match status" value="1"/>
</dbReference>
<keyword evidence="4" id="KW-0804">Transcription</keyword>
<dbReference type="Pfam" id="PF03466">
    <property type="entry name" value="LysR_substrate"/>
    <property type="match status" value="1"/>
</dbReference>
<dbReference type="AlphaFoldDB" id="A0A1E1F2H5"/>
<evidence type="ECO:0000256" key="2">
    <source>
        <dbReference type="ARBA" id="ARBA00023015"/>
    </source>
</evidence>
<proteinExistence type="inferred from homology"/>
<evidence type="ECO:0000313" key="8">
    <source>
        <dbReference type="EMBL" id="BAV64706.1"/>
    </source>
</evidence>
<dbReference type="GO" id="GO:0003700">
    <property type="term" value="F:DNA-binding transcription factor activity"/>
    <property type="evidence" value="ECO:0007669"/>
    <property type="project" value="InterPro"/>
</dbReference>
<keyword evidence="2" id="KW-0805">Transcription regulation</keyword>
<sequence>MERVAGIEPASQAWKASALPLSYTRPSGEAPCHHSGCFVNIASTAFPNFPLNPAGALLYTPVMANPSLRQLDLFAQMVAAGSIARCAGDLGIGADEVARGIAALEMRLGYRLFDDLHGAARLTQAGHRTAQAMTLLGEDDPEQALAAREAAEEAAPPPPPPRSPPAGAARRLVALGAPPPVFGHFQEALAAFEEANEDVAITLDLHILLAGQAREALERGKVDIAYFYALGEAEGLPSRYGWSEPLSLYAGSAHPLAAQETVTLREVEAAPMLAMEPRNGLRRISEDALQRGGIRPGPPALESDNLFEIMTALRKGDGWFAAFGPMARDMGRVEGIKRLALETPLPAIEVRQAVSARAAEMPAVEALADYLFM</sequence>
<evidence type="ECO:0000256" key="3">
    <source>
        <dbReference type="ARBA" id="ARBA00023125"/>
    </source>
</evidence>
<dbReference type="KEGG" id="sclo:SCLO_1016660"/>